<evidence type="ECO:0000313" key="2">
    <source>
        <dbReference type="EMBL" id="ELP90194.1"/>
    </source>
</evidence>
<dbReference type="Gene3D" id="1.20.140.150">
    <property type="match status" value="1"/>
</dbReference>
<proteinExistence type="predicted"/>
<keyword evidence="1" id="KW-1133">Transmembrane helix</keyword>
<accession>A0A0A1UAI3</accession>
<evidence type="ECO:0000313" key="3">
    <source>
        <dbReference type="Proteomes" id="UP000014680"/>
    </source>
</evidence>
<keyword evidence="3" id="KW-1185">Reference proteome</keyword>
<evidence type="ECO:0000256" key="1">
    <source>
        <dbReference type="SAM" id="Phobius"/>
    </source>
</evidence>
<sequence length="130" mass="14925">MTYQQQPQYAQYIQPIIQTPPQYQQAPVQPIQLIPQSEIIVPSYQSEQKVNVTNQNDSMMSAILFGFGFLLCCLWLVDYCKYRNSKDVQARSIALVSFVFFIISTVFTIFVVGYLISCVIELAVIVNNRE</sequence>
<dbReference type="VEuPathDB" id="AmoebaDB:EIN_482480"/>
<keyword evidence="1" id="KW-0472">Membrane</keyword>
<feature type="transmembrane region" description="Helical" evidence="1">
    <location>
        <begin position="92"/>
        <end position="116"/>
    </location>
</feature>
<dbReference type="Proteomes" id="UP000014680">
    <property type="component" value="Unassembled WGS sequence"/>
</dbReference>
<feature type="transmembrane region" description="Helical" evidence="1">
    <location>
        <begin position="59"/>
        <end position="80"/>
    </location>
</feature>
<dbReference type="PANTHER" id="PTHR34078:SF3">
    <property type="entry name" value="TRANSMEMBRANE PROTEIN"/>
    <property type="match status" value="1"/>
</dbReference>
<dbReference type="PANTHER" id="PTHR34078">
    <property type="entry name" value="EXPRESSED PROTEIN"/>
    <property type="match status" value="1"/>
</dbReference>
<dbReference type="EMBL" id="KB206527">
    <property type="protein sequence ID" value="ELP90194.1"/>
    <property type="molecule type" value="Genomic_DNA"/>
</dbReference>
<gene>
    <name evidence="2" type="ORF">EIN_482480</name>
</gene>
<dbReference type="KEGG" id="eiv:EIN_482480"/>
<dbReference type="AlphaFoldDB" id="A0A0A1UAI3"/>
<evidence type="ECO:0008006" key="4">
    <source>
        <dbReference type="Google" id="ProtNLM"/>
    </source>
</evidence>
<dbReference type="RefSeq" id="XP_004256965.1">
    <property type="nucleotide sequence ID" value="XM_004256917.1"/>
</dbReference>
<organism evidence="2 3">
    <name type="scientific">Entamoeba invadens IP1</name>
    <dbReference type="NCBI Taxonomy" id="370355"/>
    <lineage>
        <taxon>Eukaryota</taxon>
        <taxon>Amoebozoa</taxon>
        <taxon>Evosea</taxon>
        <taxon>Archamoebae</taxon>
        <taxon>Mastigamoebida</taxon>
        <taxon>Entamoebidae</taxon>
        <taxon>Entamoeba</taxon>
    </lineage>
</organism>
<protein>
    <recommendedName>
        <fullName evidence="4">Transmembrane protein</fullName>
    </recommendedName>
</protein>
<name>A0A0A1UAI3_ENTIV</name>
<reference evidence="2 3" key="1">
    <citation type="submission" date="2012-10" db="EMBL/GenBank/DDBJ databases">
        <authorList>
            <person name="Zafar N."/>
            <person name="Inman J."/>
            <person name="Hall N."/>
            <person name="Lorenzi H."/>
            <person name="Caler E."/>
        </authorList>
    </citation>
    <scope>NUCLEOTIDE SEQUENCE [LARGE SCALE GENOMIC DNA]</scope>
    <source>
        <strain evidence="2 3">IP1</strain>
    </source>
</reference>
<dbReference type="GeneID" id="14889172"/>
<keyword evidence="1" id="KW-0812">Transmembrane</keyword>